<dbReference type="Proteomes" id="UP001143856">
    <property type="component" value="Unassembled WGS sequence"/>
</dbReference>
<protein>
    <submittedName>
        <fullName evidence="1">Uncharacterized protein</fullName>
    </submittedName>
</protein>
<reference evidence="1" key="1">
    <citation type="submission" date="2022-10" db="EMBL/GenBank/DDBJ databases">
        <title>Genome Sequence of Xylaria curta.</title>
        <authorList>
            <person name="Buettner E."/>
        </authorList>
    </citation>
    <scope>NUCLEOTIDE SEQUENCE</scope>
    <source>
        <strain evidence="1">Babe10</strain>
    </source>
</reference>
<gene>
    <name evidence="1" type="ORF">NUW58_g10577</name>
</gene>
<evidence type="ECO:0000313" key="2">
    <source>
        <dbReference type="Proteomes" id="UP001143856"/>
    </source>
</evidence>
<sequence length="193" mass="21117">MSYPTCPQLRLLRPGSSTPNGPYTFASQTSVFWGYVPNPDGSRTGVQGTIDSSGFGEFKDNNNTITMNIYGTSGLLSSGRVVLDENLVPSASGGIYYAHPRDGMNIAKFIYSIFQYLPNSTPQSPAPEGLTPLNIPRNSTVEEIYNYITTWSQYAVGSVQHWSSSCRIGKCVDTGESLASFIPFWCVLETRIT</sequence>
<comment type="caution">
    <text evidence="1">The sequence shown here is derived from an EMBL/GenBank/DDBJ whole genome shotgun (WGS) entry which is preliminary data.</text>
</comment>
<name>A0ACC1MJH6_9PEZI</name>
<accession>A0ACC1MJH6</accession>
<organism evidence="1 2">
    <name type="scientific">Xylaria curta</name>
    <dbReference type="NCBI Taxonomy" id="42375"/>
    <lineage>
        <taxon>Eukaryota</taxon>
        <taxon>Fungi</taxon>
        <taxon>Dikarya</taxon>
        <taxon>Ascomycota</taxon>
        <taxon>Pezizomycotina</taxon>
        <taxon>Sordariomycetes</taxon>
        <taxon>Xylariomycetidae</taxon>
        <taxon>Xylariales</taxon>
        <taxon>Xylariaceae</taxon>
        <taxon>Xylaria</taxon>
    </lineage>
</organism>
<dbReference type="EMBL" id="JAPDGR010004932">
    <property type="protein sequence ID" value="KAJ2966827.1"/>
    <property type="molecule type" value="Genomic_DNA"/>
</dbReference>
<proteinExistence type="predicted"/>
<keyword evidence="2" id="KW-1185">Reference proteome</keyword>
<evidence type="ECO:0000313" key="1">
    <source>
        <dbReference type="EMBL" id="KAJ2966827.1"/>
    </source>
</evidence>